<dbReference type="Proteomes" id="UP000000323">
    <property type="component" value="Chromosome 1"/>
</dbReference>
<gene>
    <name evidence="7" type="ordered locus">Tter_1539</name>
</gene>
<dbReference type="KEGG" id="ttr:Tter_1539"/>
<dbReference type="Gene3D" id="3.40.30.10">
    <property type="entry name" value="Glutaredoxin"/>
    <property type="match status" value="1"/>
</dbReference>
<evidence type="ECO:0000313" key="7">
    <source>
        <dbReference type="EMBL" id="ACZ42445.1"/>
    </source>
</evidence>
<dbReference type="Pfam" id="PF10589">
    <property type="entry name" value="NADH_4Fe-4S"/>
    <property type="match status" value="1"/>
</dbReference>
<sequence>MNRDEFVRLRKQCEENWNREVISAGKPVIWVSLDSGGIYCGSLDTYRAIEQEAKKLGVDILLKPTGAFGTTWLEPVVDIQLPGQPRVLYKHITADKVPELLESTLRRGKHRADLAYANFSDEYFQGIQPLSATDWWRPQHRILLANCGWQNPESLEDYLALGGFSALEKALFEMSQDEIIAEVKASNLRGRGGAGFPAGIKWESARSERNRPKYVIVNAHEGEPNVFKDRRLIEGDPYAVIEGLMIAAWAVGVNDGYIYVGSEYPLAMERLNRAIRRMHQVGLLGKDILGSGFDFDIKVVPGAGAYISGEASAAIYGIQGQKGFPRTKPPRSAEAGLWGKPTVVNNVETLANVPHIINKGAQWFASIGTENSTGTKVFSLAGDINHVSLVEADMGITMRDLLFVAGGGMRNGAKFKAVLAGGISGGALPESTLDLTNEFGTLEAEGSMMGSGGYIIYDENTCMVDLAFYCTRFNRDESCGKCVPCRIGTSAQLAMLDRIMKGLGEEIDIDRLTQSSEDIIAYSLCGLGQAAPIPVLSVLRHFRDEVEAHIREKRCPAGVCRMTPVRERRMLELIPAEATA</sequence>
<dbReference type="FunFam" id="1.20.1440.230:FF:000001">
    <property type="entry name" value="Mitochondrial NADH dehydrogenase flavoprotein 1"/>
    <property type="match status" value="1"/>
</dbReference>
<dbReference type="Gene3D" id="6.10.250.1450">
    <property type="match status" value="1"/>
</dbReference>
<dbReference type="AlphaFoldDB" id="D1CCD0"/>
<dbReference type="InterPro" id="IPR001949">
    <property type="entry name" value="NADH-UbQ_OxRdtase_51kDa_CS"/>
</dbReference>
<evidence type="ECO:0000256" key="3">
    <source>
        <dbReference type="ARBA" id="ARBA00022723"/>
    </source>
</evidence>
<evidence type="ECO:0000313" key="8">
    <source>
        <dbReference type="Proteomes" id="UP000000323"/>
    </source>
</evidence>
<dbReference type="SMART" id="SM00928">
    <property type="entry name" value="NADH_4Fe-4S"/>
    <property type="match status" value="1"/>
</dbReference>
<dbReference type="PANTHER" id="PTHR43578">
    <property type="entry name" value="NADH-QUINONE OXIDOREDUCTASE SUBUNIT F"/>
    <property type="match status" value="1"/>
</dbReference>
<dbReference type="GO" id="GO:0008137">
    <property type="term" value="F:NADH dehydrogenase (ubiquinone) activity"/>
    <property type="evidence" value="ECO:0007669"/>
    <property type="project" value="InterPro"/>
</dbReference>
<dbReference type="GO" id="GO:0010181">
    <property type="term" value="F:FMN binding"/>
    <property type="evidence" value="ECO:0007669"/>
    <property type="project" value="InterPro"/>
</dbReference>
<organism evidence="7 8">
    <name type="scientific">Thermobaculum terrenum (strain ATCC BAA-798 / CCMEE 7001 / YNP1)</name>
    <dbReference type="NCBI Taxonomy" id="525904"/>
    <lineage>
        <taxon>Bacteria</taxon>
        <taxon>Bacillati</taxon>
        <taxon>Chloroflexota</taxon>
        <taxon>Chloroflexia</taxon>
        <taxon>Candidatus Thermobaculales</taxon>
        <taxon>Candidatus Thermobaculaceae</taxon>
        <taxon>Thermobaculum</taxon>
    </lineage>
</organism>
<accession>D1CCD0</accession>
<dbReference type="GO" id="GO:0016491">
    <property type="term" value="F:oxidoreductase activity"/>
    <property type="evidence" value="ECO:0007669"/>
    <property type="project" value="UniProtKB-KW"/>
</dbReference>
<proteinExistence type="inferred from homology"/>
<evidence type="ECO:0000259" key="6">
    <source>
        <dbReference type="SMART" id="SM00928"/>
    </source>
</evidence>
<dbReference type="InterPro" id="IPR036249">
    <property type="entry name" value="Thioredoxin-like_sf"/>
</dbReference>
<keyword evidence="2" id="KW-0004">4Fe-4S</keyword>
<dbReference type="EMBL" id="CP001825">
    <property type="protein sequence ID" value="ACZ42445.1"/>
    <property type="molecule type" value="Genomic_DNA"/>
</dbReference>
<comment type="similarity">
    <text evidence="1">Belongs to the complex I 51 kDa subunit family.</text>
</comment>
<dbReference type="NCBIfam" id="NF010120">
    <property type="entry name" value="PRK13596.1"/>
    <property type="match status" value="1"/>
</dbReference>
<dbReference type="InterPro" id="IPR037225">
    <property type="entry name" value="Nuo51_FMN-bd_sf"/>
</dbReference>
<dbReference type="EC" id="1.6.99.5" evidence="7"/>
<dbReference type="InterPro" id="IPR037207">
    <property type="entry name" value="Nuop51_4Fe4S-bd_sf"/>
</dbReference>
<dbReference type="FunFam" id="3.40.50.11540:FF:000001">
    <property type="entry name" value="NADH dehydrogenase [ubiquinone] flavoprotein 1, mitochondrial"/>
    <property type="match status" value="1"/>
</dbReference>
<evidence type="ECO:0000256" key="2">
    <source>
        <dbReference type="ARBA" id="ARBA00022485"/>
    </source>
</evidence>
<dbReference type="OrthoDB" id="9761899at2"/>
<dbReference type="SUPFAM" id="SSF52833">
    <property type="entry name" value="Thioredoxin-like"/>
    <property type="match status" value="1"/>
</dbReference>
<dbReference type="HOGENOM" id="CLU_014881_3_2_0"/>
<evidence type="ECO:0000256" key="1">
    <source>
        <dbReference type="ARBA" id="ARBA00007523"/>
    </source>
</evidence>
<dbReference type="InterPro" id="IPR019575">
    <property type="entry name" value="Nuop51_4Fe4S-bd"/>
</dbReference>
<dbReference type="Gene3D" id="3.40.50.11540">
    <property type="entry name" value="NADH-ubiquinone oxidoreductase 51kDa subunit"/>
    <property type="match status" value="1"/>
</dbReference>
<reference evidence="8" key="1">
    <citation type="journal article" date="2010" name="Stand. Genomic Sci.">
        <title>Complete genome sequence of 'Thermobaculum terrenum' type strain (YNP1).</title>
        <authorList>
            <person name="Kiss H."/>
            <person name="Cleland D."/>
            <person name="Lapidus A."/>
            <person name="Lucas S."/>
            <person name="Glavina Del Rio T."/>
            <person name="Nolan M."/>
            <person name="Tice H."/>
            <person name="Han C."/>
            <person name="Goodwin L."/>
            <person name="Pitluck S."/>
            <person name="Liolios K."/>
            <person name="Ivanova N."/>
            <person name="Mavromatis K."/>
            <person name="Ovchinnikova G."/>
            <person name="Pati A."/>
            <person name="Chen A."/>
            <person name="Palaniappan K."/>
            <person name="Land M."/>
            <person name="Hauser L."/>
            <person name="Chang Y."/>
            <person name="Jeffries C."/>
            <person name="Lu M."/>
            <person name="Brettin T."/>
            <person name="Detter J."/>
            <person name="Goker M."/>
            <person name="Tindall B."/>
            <person name="Beck B."/>
            <person name="McDermott T."/>
            <person name="Woyke T."/>
            <person name="Bristow J."/>
            <person name="Eisen J."/>
            <person name="Markowitz V."/>
            <person name="Hugenholtz P."/>
            <person name="Kyrpides N."/>
            <person name="Klenk H."/>
            <person name="Cheng J."/>
        </authorList>
    </citation>
    <scope>NUCLEOTIDE SEQUENCE [LARGE SCALE GENOMIC DNA]</scope>
    <source>
        <strain evidence="8">ATCC BAA-798 / YNP1</strain>
    </source>
</reference>
<dbReference type="STRING" id="525904.Tter_1539"/>
<name>D1CCD0_THET1</name>
<keyword evidence="8" id="KW-1185">Reference proteome</keyword>
<evidence type="ECO:0000256" key="5">
    <source>
        <dbReference type="ARBA" id="ARBA00023014"/>
    </source>
</evidence>
<dbReference type="SUPFAM" id="SSF142984">
    <property type="entry name" value="Nqo1 middle domain-like"/>
    <property type="match status" value="1"/>
</dbReference>
<dbReference type="PROSITE" id="PS00645">
    <property type="entry name" value="COMPLEX1_51K_2"/>
    <property type="match status" value="1"/>
</dbReference>
<protein>
    <submittedName>
        <fullName evidence="7">NADH dehydrogenase (Quinone)</fullName>
        <ecNumber evidence="7">1.6.99.5</ecNumber>
    </submittedName>
</protein>
<dbReference type="InterPro" id="IPR011538">
    <property type="entry name" value="Nuo51_FMN-bd"/>
</dbReference>
<dbReference type="RefSeq" id="WP_012875479.1">
    <property type="nucleotide sequence ID" value="NC_013525.1"/>
</dbReference>
<dbReference type="GO" id="GO:0051539">
    <property type="term" value="F:4 iron, 4 sulfur cluster binding"/>
    <property type="evidence" value="ECO:0007669"/>
    <property type="project" value="UniProtKB-KW"/>
</dbReference>
<dbReference type="Gene3D" id="3.10.20.600">
    <property type="match status" value="1"/>
</dbReference>
<dbReference type="Pfam" id="PF01512">
    <property type="entry name" value="Complex1_51K"/>
    <property type="match status" value="1"/>
</dbReference>
<keyword evidence="7" id="KW-0560">Oxidoreductase</keyword>
<dbReference type="SUPFAM" id="SSF140490">
    <property type="entry name" value="Nqo1C-terminal domain-like"/>
    <property type="match status" value="1"/>
</dbReference>
<dbReference type="PANTHER" id="PTHR43578:SF3">
    <property type="entry name" value="NADH-QUINONE OXIDOREDUCTASE SUBUNIT F"/>
    <property type="match status" value="1"/>
</dbReference>
<keyword evidence="3" id="KW-0479">Metal-binding</keyword>
<dbReference type="Gene3D" id="1.20.1440.230">
    <property type="entry name" value="NADH-ubiquinone oxidoreductase 51kDa subunit, iron-sulphur binding domain"/>
    <property type="match status" value="1"/>
</dbReference>
<dbReference type="GO" id="GO:0046872">
    <property type="term" value="F:metal ion binding"/>
    <property type="evidence" value="ECO:0007669"/>
    <property type="project" value="UniProtKB-KW"/>
</dbReference>
<feature type="domain" description="NADH-ubiquinone oxidoreductase 51kDa subunit iron-sulphur binding" evidence="6">
    <location>
        <begin position="464"/>
        <end position="509"/>
    </location>
</feature>
<keyword evidence="5" id="KW-0411">Iron-sulfur</keyword>
<evidence type="ECO:0000256" key="4">
    <source>
        <dbReference type="ARBA" id="ARBA00023004"/>
    </source>
</evidence>
<dbReference type="eggNOG" id="COG1894">
    <property type="taxonomic scope" value="Bacteria"/>
</dbReference>
<dbReference type="SUPFAM" id="SSF142019">
    <property type="entry name" value="Nqo1 FMN-binding domain-like"/>
    <property type="match status" value="1"/>
</dbReference>
<keyword evidence="4" id="KW-0408">Iron</keyword>